<evidence type="ECO:0000256" key="5">
    <source>
        <dbReference type="ARBA" id="ARBA00023239"/>
    </source>
</evidence>
<evidence type="ECO:0000313" key="9">
    <source>
        <dbReference type="EMBL" id="KAJ3684379.1"/>
    </source>
</evidence>
<keyword evidence="4" id="KW-0460">Magnesium</keyword>
<dbReference type="EMBL" id="JAMRDG010000002">
    <property type="protein sequence ID" value="KAJ3684379.1"/>
    <property type="molecule type" value="Genomic_DNA"/>
</dbReference>
<dbReference type="GO" id="GO:0010333">
    <property type="term" value="F:terpene synthase activity"/>
    <property type="evidence" value="ECO:0007669"/>
    <property type="project" value="InterPro"/>
</dbReference>
<dbReference type="GO" id="GO:0000287">
    <property type="term" value="F:magnesium ion binding"/>
    <property type="evidence" value="ECO:0007669"/>
    <property type="project" value="InterPro"/>
</dbReference>
<feature type="domain" description="Terpene synthase N-terminal" evidence="7">
    <location>
        <begin position="75"/>
        <end position="244"/>
    </location>
</feature>
<dbReference type="InterPro" id="IPR044814">
    <property type="entry name" value="Terpene_cyclase_plant_C1"/>
</dbReference>
<dbReference type="InterPro" id="IPR034741">
    <property type="entry name" value="Terpene_cyclase-like_1_C"/>
</dbReference>
<feature type="coiled-coil region" evidence="6">
    <location>
        <begin position="250"/>
        <end position="277"/>
    </location>
</feature>
<keyword evidence="3" id="KW-0479">Metal-binding</keyword>
<dbReference type="Gene3D" id="1.50.10.130">
    <property type="entry name" value="Terpene synthase, N-terminal domain"/>
    <property type="match status" value="1"/>
</dbReference>
<comment type="caution">
    <text evidence="9">The sequence shown here is derived from an EMBL/GenBank/DDBJ whole genome shotgun (WGS) entry which is preliminary data.</text>
</comment>
<dbReference type="CDD" id="cd00684">
    <property type="entry name" value="Terpene_cyclase_plant_C1"/>
    <property type="match status" value="1"/>
</dbReference>
<protein>
    <recommendedName>
        <fullName evidence="11">Terpene synthase</fullName>
    </recommendedName>
</protein>
<evidence type="ECO:0000256" key="6">
    <source>
        <dbReference type="SAM" id="Coils"/>
    </source>
</evidence>
<keyword evidence="5" id="KW-0456">Lyase</keyword>
<dbReference type="InterPro" id="IPR008930">
    <property type="entry name" value="Terpenoid_cyclase/PrenylTrfase"/>
</dbReference>
<dbReference type="Gene3D" id="1.10.600.10">
    <property type="entry name" value="Farnesyl Diphosphate Synthase"/>
    <property type="match status" value="1"/>
</dbReference>
<proteinExistence type="predicted"/>
<dbReference type="SUPFAM" id="SSF48239">
    <property type="entry name" value="Terpenoid cyclases/Protein prenyltransferases"/>
    <property type="match status" value="1"/>
</dbReference>
<evidence type="ECO:0008006" key="11">
    <source>
        <dbReference type="Google" id="ProtNLM"/>
    </source>
</evidence>
<gene>
    <name evidence="9" type="ORF">LUZ61_013543</name>
</gene>
<dbReference type="InterPro" id="IPR008949">
    <property type="entry name" value="Isoprenoid_synthase_dom_sf"/>
</dbReference>
<dbReference type="PANTHER" id="PTHR31225:SF93">
    <property type="entry name" value="ALPHA-HUMULENE_(-)-(E)-BETA-CARYOPHYLLENE SYNTHASE"/>
    <property type="match status" value="1"/>
</dbReference>
<dbReference type="InterPro" id="IPR036965">
    <property type="entry name" value="Terpene_synth_N_sf"/>
</dbReference>
<keyword evidence="6" id="KW-0175">Coiled coil</keyword>
<dbReference type="Pfam" id="PF01397">
    <property type="entry name" value="Terpene_synth"/>
    <property type="match status" value="1"/>
</dbReference>
<accession>A0AAD5W9M8</accession>
<evidence type="ECO:0000259" key="7">
    <source>
        <dbReference type="Pfam" id="PF01397"/>
    </source>
</evidence>
<dbReference type="SUPFAM" id="SSF48576">
    <property type="entry name" value="Terpenoid synthases"/>
    <property type="match status" value="1"/>
</dbReference>
<evidence type="ECO:0000256" key="3">
    <source>
        <dbReference type="ARBA" id="ARBA00022723"/>
    </source>
</evidence>
<dbReference type="Pfam" id="PF03936">
    <property type="entry name" value="Terpene_synth_C"/>
    <property type="match status" value="1"/>
</dbReference>
<dbReference type="PANTHER" id="PTHR31225">
    <property type="entry name" value="OS04G0344100 PROTEIN-RELATED"/>
    <property type="match status" value="1"/>
</dbReference>
<evidence type="ECO:0000256" key="2">
    <source>
        <dbReference type="ARBA" id="ARBA00001946"/>
    </source>
</evidence>
<keyword evidence="10" id="KW-1185">Reference proteome</keyword>
<organism evidence="9 10">
    <name type="scientific">Rhynchospora tenuis</name>
    <dbReference type="NCBI Taxonomy" id="198213"/>
    <lineage>
        <taxon>Eukaryota</taxon>
        <taxon>Viridiplantae</taxon>
        <taxon>Streptophyta</taxon>
        <taxon>Embryophyta</taxon>
        <taxon>Tracheophyta</taxon>
        <taxon>Spermatophyta</taxon>
        <taxon>Magnoliopsida</taxon>
        <taxon>Liliopsida</taxon>
        <taxon>Poales</taxon>
        <taxon>Cyperaceae</taxon>
        <taxon>Cyperoideae</taxon>
        <taxon>Rhynchosporeae</taxon>
        <taxon>Rhynchospora</taxon>
    </lineage>
</organism>
<dbReference type="AlphaFoldDB" id="A0AAD5W9M8"/>
<reference evidence="9 10" key="1">
    <citation type="journal article" date="2022" name="Cell">
        <title>Repeat-based holocentromeres influence genome architecture and karyotype evolution.</title>
        <authorList>
            <person name="Hofstatter P.G."/>
            <person name="Thangavel G."/>
            <person name="Lux T."/>
            <person name="Neumann P."/>
            <person name="Vondrak T."/>
            <person name="Novak P."/>
            <person name="Zhang M."/>
            <person name="Costa L."/>
            <person name="Castellani M."/>
            <person name="Scott A."/>
            <person name="Toegelov H."/>
            <person name="Fuchs J."/>
            <person name="Mata-Sucre Y."/>
            <person name="Dias Y."/>
            <person name="Vanzela A.L.L."/>
            <person name="Huettel B."/>
            <person name="Almeida C.C.S."/>
            <person name="Simkova H."/>
            <person name="Souza G."/>
            <person name="Pedrosa-Harand A."/>
            <person name="Macas J."/>
            <person name="Mayer K.F.X."/>
            <person name="Houben A."/>
            <person name="Marques A."/>
        </authorList>
    </citation>
    <scope>NUCLEOTIDE SEQUENCE [LARGE SCALE GENOMIC DNA]</scope>
    <source>
        <strain evidence="9">RhyTen1mFocal</strain>
    </source>
</reference>
<dbReference type="SFLD" id="SFLDS00005">
    <property type="entry name" value="Isoprenoid_Synthase_Type_I"/>
    <property type="match status" value="1"/>
</dbReference>
<dbReference type="FunFam" id="1.10.600.10:FF:000007">
    <property type="entry name" value="Isoprene synthase, chloroplastic"/>
    <property type="match status" value="1"/>
</dbReference>
<evidence type="ECO:0000313" key="10">
    <source>
        <dbReference type="Proteomes" id="UP001210211"/>
    </source>
</evidence>
<dbReference type="InterPro" id="IPR001906">
    <property type="entry name" value="Terpene_synth_N"/>
</dbReference>
<comment type="cofactor">
    <cofactor evidence="2">
        <name>Mg(2+)</name>
        <dbReference type="ChEBI" id="CHEBI:18420"/>
    </cofactor>
</comment>
<evidence type="ECO:0000256" key="1">
    <source>
        <dbReference type="ARBA" id="ARBA00001936"/>
    </source>
</evidence>
<name>A0AAD5W9M8_9POAL</name>
<dbReference type="InterPro" id="IPR005630">
    <property type="entry name" value="Terpene_synthase_metal-bd"/>
</dbReference>
<dbReference type="SFLD" id="SFLDG01019">
    <property type="entry name" value="Terpene_Cyclase_Like_1_C_Termi"/>
    <property type="match status" value="1"/>
</dbReference>
<dbReference type="InterPro" id="IPR050148">
    <property type="entry name" value="Terpene_synthase-like"/>
</dbReference>
<comment type="cofactor">
    <cofactor evidence="1">
        <name>Mn(2+)</name>
        <dbReference type="ChEBI" id="CHEBI:29035"/>
    </cofactor>
</comment>
<evidence type="ECO:0000259" key="8">
    <source>
        <dbReference type="Pfam" id="PF03936"/>
    </source>
</evidence>
<dbReference type="GO" id="GO:0016102">
    <property type="term" value="P:diterpenoid biosynthetic process"/>
    <property type="evidence" value="ECO:0007669"/>
    <property type="project" value="InterPro"/>
</dbReference>
<evidence type="ECO:0000256" key="4">
    <source>
        <dbReference type="ARBA" id="ARBA00022842"/>
    </source>
</evidence>
<feature type="domain" description="Terpene synthase metal-binding" evidence="8">
    <location>
        <begin position="301"/>
        <end position="541"/>
    </location>
</feature>
<dbReference type="Proteomes" id="UP001210211">
    <property type="component" value="Unassembled WGS sequence"/>
</dbReference>
<sequence length="598" mass="69680">MESSFNARQCLRTGQAWLHAHRLPYMPLSIVQTKPCMRPYITRFCVRNTLSPISKPAESPESAERRSAGYEPSAWGGYFITHSTTCLGPKELVEGRIKELKEEVATKLRSTTDAVEMMNLIDTIQHLGIDYHFKKEIEDALTHLQHVKLDGAELYQVALRFRLLRQNGFNASSEEFYKFKYDGINFDEKLCKDARGLLSLYNAGFLAIPGESILDEAILFAKSHLKLMVNDLDSLLRKQVLRALKTPLHRMMLRAEARFFIEEYEEEENRNDKLLELAKLDFNLVQSLHLEEIKNLSLWWKELDVTKDLIYARDRLVEIYVAFSVGDYFEPEYSRARIMLTKFYMLMTVLDDTFDIHGTFEECKLLNSAVQRWDEKAADSLPLYMRRLYLGFIRTINGFEDDLKPCEKYRVSYFIEAIKFLFRNSWMKEAEWRAEGYVPTFEERRKTTVDNIASADAVCAILIGMGEVVTEEILRWLTDLPEIVIDHTALARYIDDVVTYERETKSKQLPSTIACYMIENNLTHEQATEDFLSMCHELWKKLNQACLRPTVVPMPIVQRFVNYSRLMTTVYLQFHDGFNKSVTLKELITLLLVEPIPI</sequence>